<dbReference type="RefSeq" id="WP_114706371.1">
    <property type="nucleotide sequence ID" value="NZ_QDKL01000002.1"/>
</dbReference>
<name>A0ABY0IGQ7_9BACT</name>
<keyword evidence="2" id="KW-0732">Signal</keyword>
<keyword evidence="1" id="KW-0175">Coiled coil</keyword>
<gene>
    <name evidence="3" type="ORF">DAY19_06355</name>
</gene>
<dbReference type="EMBL" id="QDKL01000002">
    <property type="protein sequence ID" value="RZF21303.1"/>
    <property type="molecule type" value="Genomic_DNA"/>
</dbReference>
<comment type="caution">
    <text evidence="3">The sequence shown here is derived from an EMBL/GenBank/DDBJ whole genome shotgun (WGS) entry which is preliminary data.</text>
</comment>
<accession>A0ABY0IGQ7</accession>
<protein>
    <submittedName>
        <fullName evidence="3">Uncharacterized protein</fullName>
    </submittedName>
</protein>
<evidence type="ECO:0000313" key="4">
    <source>
        <dbReference type="Proteomes" id="UP000443582"/>
    </source>
</evidence>
<proteinExistence type="predicted"/>
<dbReference type="Proteomes" id="UP000443582">
    <property type="component" value="Unassembled WGS sequence"/>
</dbReference>
<evidence type="ECO:0000313" key="3">
    <source>
        <dbReference type="EMBL" id="RZF21303.1"/>
    </source>
</evidence>
<feature type="chain" id="PRO_5047153253" evidence="2">
    <location>
        <begin position="24"/>
        <end position="160"/>
    </location>
</feature>
<reference evidence="4" key="1">
    <citation type="journal article" date="2019" name="Int. J. Syst. Evol. Microbiol.">
        <title>Halobacteriovorax valvorus sp. nov., a novel prokaryotic predator isolated from coastal seawater of China.</title>
        <authorList>
            <person name="Chen M.-X."/>
        </authorList>
    </citation>
    <scope>NUCLEOTIDE SEQUENCE [LARGE SCALE GENOMIC DNA]</scope>
    <source>
        <strain evidence="4">BL9</strain>
    </source>
</reference>
<keyword evidence="4" id="KW-1185">Reference proteome</keyword>
<feature type="signal peptide" evidence="2">
    <location>
        <begin position="1"/>
        <end position="23"/>
    </location>
</feature>
<evidence type="ECO:0000256" key="1">
    <source>
        <dbReference type="SAM" id="Coils"/>
    </source>
</evidence>
<sequence>MKIRYFLLILIGVYHFSSNASQAALASRYLYNTQANLEEFSRLTSRGMGTLAKRSLSNGEQYLEQLNLMKNELNRDQLKLLKELESELLEKKKLTTETISTCDYRNIEHFKELERLKELKARGEILSFNGHKKLYILKTLEVRNCKQFATWMENFNEISV</sequence>
<organism evidence="3 4">
    <name type="scientific">Halobacteriovorax vibrionivorans</name>
    <dbReference type="NCBI Taxonomy" id="2152716"/>
    <lineage>
        <taxon>Bacteria</taxon>
        <taxon>Pseudomonadati</taxon>
        <taxon>Bdellovibrionota</taxon>
        <taxon>Bacteriovoracia</taxon>
        <taxon>Bacteriovoracales</taxon>
        <taxon>Halobacteriovoraceae</taxon>
        <taxon>Halobacteriovorax</taxon>
    </lineage>
</organism>
<feature type="coiled-coil region" evidence="1">
    <location>
        <begin position="63"/>
        <end position="94"/>
    </location>
</feature>
<evidence type="ECO:0000256" key="2">
    <source>
        <dbReference type="SAM" id="SignalP"/>
    </source>
</evidence>